<name>A0ABY9LIY9_9STRE</name>
<evidence type="ECO:0000256" key="1">
    <source>
        <dbReference type="SAM" id="Phobius"/>
    </source>
</evidence>
<keyword evidence="1" id="KW-0812">Transmembrane</keyword>
<gene>
    <name evidence="2" type="ORF">N1496_02915</name>
</gene>
<feature type="transmembrane region" description="Helical" evidence="1">
    <location>
        <begin position="30"/>
        <end position="52"/>
    </location>
</feature>
<keyword evidence="1" id="KW-0472">Membrane</keyword>
<feature type="transmembrane region" description="Helical" evidence="1">
    <location>
        <begin position="84"/>
        <end position="102"/>
    </location>
</feature>
<accession>A0ABY9LIY9</accession>
<keyword evidence="3" id="KW-1185">Reference proteome</keyword>
<dbReference type="Proteomes" id="UP001238096">
    <property type="component" value="Chromosome"/>
</dbReference>
<evidence type="ECO:0000313" key="2">
    <source>
        <dbReference type="EMBL" id="WMB28793.1"/>
    </source>
</evidence>
<keyword evidence="1" id="KW-1133">Transmembrane helix</keyword>
<dbReference type="EMBL" id="CP110509">
    <property type="protein sequence ID" value="WMB28793.1"/>
    <property type="molecule type" value="Genomic_DNA"/>
</dbReference>
<evidence type="ECO:0000313" key="3">
    <source>
        <dbReference type="Proteomes" id="UP001238096"/>
    </source>
</evidence>
<evidence type="ECO:0008006" key="4">
    <source>
        <dbReference type="Google" id="ProtNLM"/>
    </source>
</evidence>
<protein>
    <recommendedName>
        <fullName evidence="4">Cell shape-determining protein</fullName>
    </recommendedName>
</protein>
<proteinExistence type="predicted"/>
<reference evidence="3" key="1">
    <citation type="submission" date="2022-10" db="EMBL/GenBank/DDBJ databases">
        <title>Streptococcus didelphis as causative of fatal infections in opossums (Didelphis albiventris).</title>
        <authorList>
            <person name="Breyer G.M."/>
            <person name="Da Silva M.E.R.J."/>
            <person name="Siqueira F.M."/>
        </authorList>
    </citation>
    <scope>NUCLEOTIDE SEQUENCE [LARGE SCALE GENOMIC DNA]</scope>
    <source>
        <strain evidence="3">LBVP101/21</strain>
    </source>
</reference>
<organism evidence="2 3">
    <name type="scientific">Streptococcus didelphis</name>
    <dbReference type="NCBI Taxonomy" id="102886"/>
    <lineage>
        <taxon>Bacteria</taxon>
        <taxon>Bacillati</taxon>
        <taxon>Bacillota</taxon>
        <taxon>Bacilli</taxon>
        <taxon>Lactobacillales</taxon>
        <taxon>Streptococcaceae</taxon>
        <taxon>Streptococcus</taxon>
    </lineage>
</organism>
<sequence length="548" mass="61839">MQLTSAIVSLVLILLYYFFNLPPINIYSSSFWFFFIFLIAIVIINSLLASLVKRFGTVFTKQVPRGRVKDVTFNLNIFSGKIKWLLLAIVAISLGLSLLSVFNSRLFRAKAYARVIKVKDANFKTDFPETNISTVALLDRESAEKIGDTYLGTIDKVSQFGISDDYRQITIGKQPYRVSPLEYKSFWKWLTNRKDGIGYYVKVNQTTGKAELEKLQKPMKYSDSEYLFRDTMRHLRLSHPFTIFSDPSFEVDDEGNPYYIATTYAPKFGLSSPDPTGAILLDAVSGKSKYYKLKNIPKWVDRVYSAENVIQRVNDHYTYQKGYWNTVFSQTGVKQTTDNYNYITIGSDIYLYTGITSATADTSNLGFILVNMRTREITNYKLASATEKSAMKSAEGEVQEKGYSATAPTLVKLKGKAYYLISLKDSGSLVKAYALVDAEDYQQVTVNNDISTLIAQFTDKDTSALSTPLTSNTKVKRISGQVDQVANQIISGTTIYYISSDGKVYKVKASKKTTDQLPFLKVGDHFKAQLEDDNYLENFHIVTGAARE</sequence>